<dbReference type="PANTHER" id="PTHR24148:SF64">
    <property type="entry name" value="HETEROKARYON INCOMPATIBILITY DOMAIN-CONTAINING PROTEIN"/>
    <property type="match status" value="1"/>
</dbReference>
<dbReference type="Pfam" id="PF06985">
    <property type="entry name" value="HET"/>
    <property type="match status" value="1"/>
</dbReference>
<protein>
    <recommendedName>
        <fullName evidence="2">Heterokaryon incompatibility domain-containing protein</fullName>
    </recommendedName>
</protein>
<dbReference type="InterPro" id="IPR052895">
    <property type="entry name" value="HetReg/Transcr_Mod"/>
</dbReference>
<evidence type="ECO:0000313" key="3">
    <source>
        <dbReference type="EMBL" id="KAK8104941.1"/>
    </source>
</evidence>
<dbReference type="AlphaFoldDB" id="A0AAW0QR14"/>
<gene>
    <name evidence="3" type="ORF">PG999_008300</name>
</gene>
<evidence type="ECO:0000259" key="2">
    <source>
        <dbReference type="Pfam" id="PF06985"/>
    </source>
</evidence>
<dbReference type="PANTHER" id="PTHR24148">
    <property type="entry name" value="ANKYRIN REPEAT DOMAIN-CONTAINING PROTEIN 39 HOMOLOG-RELATED"/>
    <property type="match status" value="1"/>
</dbReference>
<name>A0AAW0QR14_9PEZI</name>
<sequence length="759" mass="86191">MPTTGECAQLSRADQLPSQSASLPPVQNDLEPYAYRPFNQPQSDIRLMTIRPGSSDDPMEITLTHVSLNPLPPQTLPNLMTVEELRPTLPRGWLALLTIRGRIIFLNPHGITTWIHPNPQISQAAYDITLHPTPSNGDTPYFEALSYTWGSLCRSAAIVVSEGSKRSLLRVGENLAEALRFLRLPEKPRVMWVDALCINQEDFGERGHQVARMAQIYSRAFKVVAWLGPDYDDVAKAFASLTYIGNQIEYAANNLIMHSPGSSRPLLRDPAKQLPSDDVFWAPIIKLFDRPWFWRLWVIQEIHIGNMNSYLQSGVHEIPWLLFRHAVLYLGLEPRFPIPPLRMGRLHTLCDVGNGFIERIPTVGSRFCYSDSRDVIYGLLSLAPPELLKAICVDYSSDVQSVYRDFFTAYASLQNRNDLLLLAGQRTAAAKATSQFWPSWLVDWRTRILRMRHLIHKVTSAAGQSCAEFNFGADSNNQLNIQGVFVDDTVLLTRTENFQDLAEVIKMLRNIAEKGGSATAVNGTYTSRAEIIDSYIDVLHEGLSRDRDGLRCVPSPERFRQDILENPNFSLESEASYPPWWKAYQVFLRHRWVHRDLSVTKKGVPAAFLCDIKLEPGDCIFIPLGCRSPLAIRPVGNRRNAFQLVGPIYLHGVMHGEALLCQIPYPWRIGYDSRNEYVKEGVFFENLETGAVVTTDPRLDQIPLPQDWEPVDWTRKEIDPVICCRFRNKITGELINYDPRMTSKALRDRGIKVQEITLV</sequence>
<keyword evidence="4" id="KW-1185">Reference proteome</keyword>
<dbReference type="Proteomes" id="UP001392437">
    <property type="component" value="Unassembled WGS sequence"/>
</dbReference>
<evidence type="ECO:0000256" key="1">
    <source>
        <dbReference type="SAM" id="MobiDB-lite"/>
    </source>
</evidence>
<dbReference type="InterPro" id="IPR010730">
    <property type="entry name" value="HET"/>
</dbReference>
<feature type="region of interest" description="Disordered" evidence="1">
    <location>
        <begin position="1"/>
        <end position="29"/>
    </location>
</feature>
<organism evidence="3 4">
    <name type="scientific">Apiospora kogelbergensis</name>
    <dbReference type="NCBI Taxonomy" id="1337665"/>
    <lineage>
        <taxon>Eukaryota</taxon>
        <taxon>Fungi</taxon>
        <taxon>Dikarya</taxon>
        <taxon>Ascomycota</taxon>
        <taxon>Pezizomycotina</taxon>
        <taxon>Sordariomycetes</taxon>
        <taxon>Xylariomycetidae</taxon>
        <taxon>Amphisphaeriales</taxon>
        <taxon>Apiosporaceae</taxon>
        <taxon>Apiospora</taxon>
    </lineage>
</organism>
<dbReference type="EMBL" id="JAQQWP010000008">
    <property type="protein sequence ID" value="KAK8104941.1"/>
    <property type="molecule type" value="Genomic_DNA"/>
</dbReference>
<proteinExistence type="predicted"/>
<evidence type="ECO:0000313" key="4">
    <source>
        <dbReference type="Proteomes" id="UP001392437"/>
    </source>
</evidence>
<reference evidence="3 4" key="1">
    <citation type="submission" date="2023-01" db="EMBL/GenBank/DDBJ databases">
        <title>Analysis of 21 Apiospora genomes using comparative genomics revels a genus with tremendous synthesis potential of carbohydrate active enzymes and secondary metabolites.</title>
        <authorList>
            <person name="Sorensen T."/>
        </authorList>
    </citation>
    <scope>NUCLEOTIDE SEQUENCE [LARGE SCALE GENOMIC DNA]</scope>
    <source>
        <strain evidence="3 4">CBS 117206</strain>
    </source>
</reference>
<accession>A0AAW0QR14</accession>
<comment type="caution">
    <text evidence="3">The sequence shown here is derived from an EMBL/GenBank/DDBJ whole genome shotgun (WGS) entry which is preliminary data.</text>
</comment>
<feature type="domain" description="Heterokaryon incompatibility" evidence="2">
    <location>
        <begin position="142"/>
        <end position="301"/>
    </location>
</feature>